<evidence type="ECO:0000313" key="4">
    <source>
        <dbReference type="Proteomes" id="UP000554482"/>
    </source>
</evidence>
<feature type="chain" id="PRO_5029837010" description="Transmembrane protein" evidence="2">
    <location>
        <begin position="26"/>
        <end position="101"/>
    </location>
</feature>
<evidence type="ECO:0000256" key="1">
    <source>
        <dbReference type="SAM" id="MobiDB-lite"/>
    </source>
</evidence>
<keyword evidence="4" id="KW-1185">Reference proteome</keyword>
<organism evidence="3 4">
    <name type="scientific">Thalictrum thalictroides</name>
    <name type="common">Rue-anemone</name>
    <name type="synonym">Anemone thalictroides</name>
    <dbReference type="NCBI Taxonomy" id="46969"/>
    <lineage>
        <taxon>Eukaryota</taxon>
        <taxon>Viridiplantae</taxon>
        <taxon>Streptophyta</taxon>
        <taxon>Embryophyta</taxon>
        <taxon>Tracheophyta</taxon>
        <taxon>Spermatophyta</taxon>
        <taxon>Magnoliopsida</taxon>
        <taxon>Ranunculales</taxon>
        <taxon>Ranunculaceae</taxon>
        <taxon>Thalictroideae</taxon>
        <taxon>Thalictrum</taxon>
    </lineage>
</organism>
<protein>
    <recommendedName>
        <fullName evidence="5">Transmembrane protein</fullName>
    </recommendedName>
</protein>
<sequence length="101" mass="10504">MARESFFFTISPIALLLVLATTAMTARPVVVAGFGSPRADIDGIAGSTEGSPIRRNGVDPPRPPIQPDGDSPSRPPVLHGSVKPHRPPVGRGAAARPSDDM</sequence>
<reference evidence="3 4" key="1">
    <citation type="submission" date="2020-06" db="EMBL/GenBank/DDBJ databases">
        <title>Transcriptomic and genomic resources for Thalictrum thalictroides and T. hernandezii: Facilitating candidate gene discovery in an emerging model plant lineage.</title>
        <authorList>
            <person name="Arias T."/>
            <person name="Riano-Pachon D.M."/>
            <person name="Di Stilio V.S."/>
        </authorList>
    </citation>
    <scope>NUCLEOTIDE SEQUENCE [LARGE SCALE GENOMIC DNA]</scope>
    <source>
        <strain evidence="4">cv. WT478/WT964</strain>
        <tissue evidence="3">Leaves</tissue>
    </source>
</reference>
<feature type="signal peptide" evidence="2">
    <location>
        <begin position="1"/>
        <end position="25"/>
    </location>
</feature>
<feature type="non-terminal residue" evidence="3">
    <location>
        <position position="101"/>
    </location>
</feature>
<dbReference type="AlphaFoldDB" id="A0A7J6W5V3"/>
<dbReference type="EMBL" id="JABWDY010021380">
    <property type="protein sequence ID" value="KAF5192413.1"/>
    <property type="molecule type" value="Genomic_DNA"/>
</dbReference>
<evidence type="ECO:0008006" key="5">
    <source>
        <dbReference type="Google" id="ProtNLM"/>
    </source>
</evidence>
<accession>A0A7J6W5V3</accession>
<feature type="region of interest" description="Disordered" evidence="1">
    <location>
        <begin position="35"/>
        <end position="101"/>
    </location>
</feature>
<name>A0A7J6W5V3_THATH</name>
<proteinExistence type="predicted"/>
<evidence type="ECO:0000256" key="2">
    <source>
        <dbReference type="SAM" id="SignalP"/>
    </source>
</evidence>
<dbReference type="Proteomes" id="UP000554482">
    <property type="component" value="Unassembled WGS sequence"/>
</dbReference>
<evidence type="ECO:0000313" key="3">
    <source>
        <dbReference type="EMBL" id="KAF5192413.1"/>
    </source>
</evidence>
<comment type="caution">
    <text evidence="3">The sequence shown here is derived from an EMBL/GenBank/DDBJ whole genome shotgun (WGS) entry which is preliminary data.</text>
</comment>
<gene>
    <name evidence="3" type="ORF">FRX31_017999</name>
</gene>
<keyword evidence="2" id="KW-0732">Signal</keyword>